<evidence type="ECO:0008006" key="9">
    <source>
        <dbReference type="Google" id="ProtNLM"/>
    </source>
</evidence>
<dbReference type="PANTHER" id="PTHR11785:SF353">
    <property type="entry name" value="METHIONINE TRANSPORTER (EUROFUNG)"/>
    <property type="match status" value="1"/>
</dbReference>
<keyword evidence="4 6" id="KW-0472">Membrane</keyword>
<dbReference type="PANTHER" id="PTHR11785">
    <property type="entry name" value="AMINO ACID TRANSPORTER"/>
    <property type="match status" value="1"/>
</dbReference>
<dbReference type="Pfam" id="PF13520">
    <property type="entry name" value="AA_permease_2"/>
    <property type="match status" value="1"/>
</dbReference>
<gene>
    <name evidence="7" type="ORF">SLS60_009194</name>
</gene>
<dbReference type="InterPro" id="IPR002293">
    <property type="entry name" value="AA/rel_permease1"/>
</dbReference>
<evidence type="ECO:0000256" key="1">
    <source>
        <dbReference type="ARBA" id="ARBA00004141"/>
    </source>
</evidence>
<evidence type="ECO:0000256" key="4">
    <source>
        <dbReference type="ARBA" id="ARBA00023136"/>
    </source>
</evidence>
<comment type="subcellular location">
    <subcellularLocation>
        <location evidence="1">Membrane</location>
        <topology evidence="1">Multi-pass membrane protein</topology>
    </subcellularLocation>
</comment>
<dbReference type="EMBL" id="JAKJXO020000014">
    <property type="protein sequence ID" value="KAL1596546.1"/>
    <property type="molecule type" value="Genomic_DNA"/>
</dbReference>
<feature type="region of interest" description="Disordered" evidence="5">
    <location>
        <begin position="464"/>
        <end position="487"/>
    </location>
</feature>
<evidence type="ECO:0000256" key="2">
    <source>
        <dbReference type="ARBA" id="ARBA00022692"/>
    </source>
</evidence>
<feature type="transmembrane region" description="Helical" evidence="6">
    <location>
        <begin position="291"/>
        <end position="310"/>
    </location>
</feature>
<evidence type="ECO:0000313" key="8">
    <source>
        <dbReference type="Proteomes" id="UP001521785"/>
    </source>
</evidence>
<feature type="transmembrane region" description="Helical" evidence="6">
    <location>
        <begin position="330"/>
        <end position="347"/>
    </location>
</feature>
<dbReference type="Gene3D" id="1.20.1740.10">
    <property type="entry name" value="Amino acid/polyamine transporter I"/>
    <property type="match status" value="1"/>
</dbReference>
<comment type="caution">
    <text evidence="7">The sequence shown here is derived from an EMBL/GenBank/DDBJ whole genome shotgun (WGS) entry which is preliminary data.</text>
</comment>
<evidence type="ECO:0000256" key="5">
    <source>
        <dbReference type="SAM" id="MobiDB-lite"/>
    </source>
</evidence>
<feature type="transmembrane region" description="Helical" evidence="6">
    <location>
        <begin position="359"/>
        <end position="380"/>
    </location>
</feature>
<protein>
    <recommendedName>
        <fullName evidence="9">High affinity methionine permease</fullName>
    </recommendedName>
</protein>
<feature type="transmembrane region" description="Helical" evidence="6">
    <location>
        <begin position="392"/>
        <end position="419"/>
    </location>
</feature>
<feature type="transmembrane region" description="Helical" evidence="6">
    <location>
        <begin position="249"/>
        <end position="270"/>
    </location>
</feature>
<keyword evidence="2 6" id="KW-0812">Transmembrane</keyword>
<reference evidence="7 8" key="1">
    <citation type="submission" date="2024-02" db="EMBL/GenBank/DDBJ databases">
        <title>De novo assembly and annotation of 12 fungi associated with fruit tree decline syndrome in Ontario, Canada.</title>
        <authorList>
            <person name="Sulman M."/>
            <person name="Ellouze W."/>
            <person name="Ilyukhin E."/>
        </authorList>
    </citation>
    <scope>NUCLEOTIDE SEQUENCE [LARGE SCALE GENOMIC DNA]</scope>
    <source>
        <strain evidence="7 8">M42-189</strain>
    </source>
</reference>
<sequence length="487" mass="53374">MSFPRFRFGGGSKGEAATTTAVGEATEISDGNLTYVAEQGGNDSLPSYQEALGAPVETKSPFGYSVGPVTIIFLNISKMIGTGVYSTRKQASYSLVCFAVLAFHTRFSYILSNGIGFVKVLTLVFIAITGFVVLGGNTKVVDPEINFRDSFAGAVTAYGATNAMYKIVFSYAGFENAFNVVNEVKNPVKQLRTYAFVALTVVAILYTLANVAFFAAVPKAELLTSKEISAALFFKHALGSSSAVKGLNFLIALSSFGNLIAVLLGQSRLIRECGRQGVLPFPRFWASTRPFGTPLGPYFVKWLLTVIMIVGPPAGDAFNFIVDLQVYPDSFFKLGMVIGLLLVRRARRRLNLPRSEFRAWDFVVYFNILVNVFLVVMPWYPPAKGRNGGDVSFWYGTYIVVGIAIFILCGLYYIAWIYIIPHFKKYRICQEVIVLDNGAQTHALVKVPLHELAEWEATHDALGRKLNSDSGSDTKVRGELADEGEKA</sequence>
<feature type="transmembrane region" description="Helical" evidence="6">
    <location>
        <begin position="194"/>
        <end position="217"/>
    </location>
</feature>
<dbReference type="InterPro" id="IPR050598">
    <property type="entry name" value="AminoAcid_Transporter"/>
</dbReference>
<name>A0ABR3QWL9_9PLEO</name>
<dbReference type="Proteomes" id="UP001521785">
    <property type="component" value="Unassembled WGS sequence"/>
</dbReference>
<organism evidence="7 8">
    <name type="scientific">Paraconiothyrium brasiliense</name>
    <dbReference type="NCBI Taxonomy" id="300254"/>
    <lineage>
        <taxon>Eukaryota</taxon>
        <taxon>Fungi</taxon>
        <taxon>Dikarya</taxon>
        <taxon>Ascomycota</taxon>
        <taxon>Pezizomycotina</taxon>
        <taxon>Dothideomycetes</taxon>
        <taxon>Pleosporomycetidae</taxon>
        <taxon>Pleosporales</taxon>
        <taxon>Massarineae</taxon>
        <taxon>Didymosphaeriaceae</taxon>
        <taxon>Paraconiothyrium</taxon>
    </lineage>
</organism>
<keyword evidence="3 6" id="KW-1133">Transmembrane helix</keyword>
<evidence type="ECO:0000256" key="6">
    <source>
        <dbReference type="SAM" id="Phobius"/>
    </source>
</evidence>
<feature type="transmembrane region" description="Helical" evidence="6">
    <location>
        <begin position="117"/>
        <end position="136"/>
    </location>
</feature>
<keyword evidence="8" id="KW-1185">Reference proteome</keyword>
<evidence type="ECO:0000313" key="7">
    <source>
        <dbReference type="EMBL" id="KAL1596546.1"/>
    </source>
</evidence>
<proteinExistence type="predicted"/>
<evidence type="ECO:0000256" key="3">
    <source>
        <dbReference type="ARBA" id="ARBA00022989"/>
    </source>
</evidence>
<accession>A0ABR3QWL9</accession>